<evidence type="ECO:0000256" key="6">
    <source>
        <dbReference type="ARBA" id="ARBA00022792"/>
    </source>
</evidence>
<evidence type="ECO:0000256" key="2">
    <source>
        <dbReference type="ARBA" id="ARBA00007333"/>
    </source>
</evidence>
<evidence type="ECO:0000256" key="7">
    <source>
        <dbReference type="ARBA" id="ARBA00023065"/>
    </source>
</evidence>
<evidence type="ECO:0000256" key="3">
    <source>
        <dbReference type="ARBA" id="ARBA00022448"/>
    </source>
</evidence>
<dbReference type="GO" id="GO:0045259">
    <property type="term" value="C:proton-transporting ATP synthase complex"/>
    <property type="evidence" value="ECO:0007669"/>
    <property type="project" value="UniProtKB-UniRule"/>
</dbReference>
<comment type="subunit">
    <text evidence="11">F-type ATPases have 2 components, CF(1) - the catalytic core - and CF(0) - the membrane proton channel. CF(1) and CF(0) have multiple subunits.</text>
</comment>
<keyword evidence="10 11" id="KW-0066">ATP synthesis</keyword>
<keyword evidence="9 12" id="KW-0472">Membrane</keyword>
<comment type="similarity">
    <text evidence="2 11">Belongs to the ATPase e subunit family.</text>
</comment>
<organism evidence="13 14">
    <name type="scientific">Paraglomus brasilianum</name>
    <dbReference type="NCBI Taxonomy" id="144538"/>
    <lineage>
        <taxon>Eukaryota</taxon>
        <taxon>Fungi</taxon>
        <taxon>Fungi incertae sedis</taxon>
        <taxon>Mucoromycota</taxon>
        <taxon>Glomeromycotina</taxon>
        <taxon>Glomeromycetes</taxon>
        <taxon>Paraglomerales</taxon>
        <taxon>Paraglomeraceae</taxon>
        <taxon>Paraglomus</taxon>
    </lineage>
</organism>
<feature type="transmembrane region" description="Helical" evidence="12">
    <location>
        <begin position="16"/>
        <end position="37"/>
    </location>
</feature>
<keyword evidence="5 11" id="KW-0375">Hydrogen ion transport</keyword>
<evidence type="ECO:0000256" key="1">
    <source>
        <dbReference type="ARBA" id="ARBA00004273"/>
    </source>
</evidence>
<dbReference type="OrthoDB" id="2125027at2759"/>
<dbReference type="InterPro" id="IPR008386">
    <property type="entry name" value="ATP_synth_F0_esu_mt"/>
</dbReference>
<protein>
    <recommendedName>
        <fullName evidence="11">ATP synthase F(0) complex subunit e, mitochondrial</fullName>
    </recommendedName>
</protein>
<comment type="function">
    <text evidence="11">Subunit e, of the mitochondrial membrane ATP synthase complex (F(1)F(0) ATP synthase or Complex V) that produces ATP from ADP in the presence of a proton gradient across the membrane which is generated by electron transport complexes of the respiratory chain. ATP synthase complex consist of a soluble F(1) head domain - the catalytic core - and a membrane F(1) domain - the membrane proton channel. These two domains are linked by a central stalk rotating inside the F(1) region and a stationary peripheral stalk. During catalysis, ATP synthesis in the catalytic domain of F(1) is coupled via a rotary mechanism of the central stalk subunits to proton translocation. In vivo, can only synthesize ATP although its ATP hydrolase activity can be activated artificially in vitro. Part of the complex F(0) domain.</text>
</comment>
<dbReference type="Proteomes" id="UP000789739">
    <property type="component" value="Unassembled WGS sequence"/>
</dbReference>
<evidence type="ECO:0000256" key="10">
    <source>
        <dbReference type="ARBA" id="ARBA00023310"/>
    </source>
</evidence>
<gene>
    <name evidence="13" type="ORF">PBRASI_LOCUS4696</name>
</gene>
<name>A0A9N9AWY9_9GLOM</name>
<dbReference type="AlphaFoldDB" id="A0A9N9AWY9"/>
<reference evidence="13" key="1">
    <citation type="submission" date="2021-06" db="EMBL/GenBank/DDBJ databases">
        <authorList>
            <person name="Kallberg Y."/>
            <person name="Tangrot J."/>
            <person name="Rosling A."/>
        </authorList>
    </citation>
    <scope>NUCLEOTIDE SEQUENCE</scope>
    <source>
        <strain evidence="13">BR232B</strain>
    </source>
</reference>
<keyword evidence="12" id="KW-1133">Transmembrane helix</keyword>
<keyword evidence="8 11" id="KW-0496">Mitochondrion</keyword>
<dbReference type="EMBL" id="CAJVPI010000503">
    <property type="protein sequence ID" value="CAG8543193.1"/>
    <property type="molecule type" value="Genomic_DNA"/>
</dbReference>
<evidence type="ECO:0000313" key="13">
    <source>
        <dbReference type="EMBL" id="CAG8543193.1"/>
    </source>
</evidence>
<accession>A0A9N9AWY9</accession>
<evidence type="ECO:0000313" key="14">
    <source>
        <dbReference type="Proteomes" id="UP000789739"/>
    </source>
</evidence>
<evidence type="ECO:0000256" key="12">
    <source>
        <dbReference type="SAM" id="Phobius"/>
    </source>
</evidence>
<evidence type="ECO:0000256" key="9">
    <source>
        <dbReference type="ARBA" id="ARBA00023136"/>
    </source>
</evidence>
<evidence type="ECO:0000256" key="8">
    <source>
        <dbReference type="ARBA" id="ARBA00023128"/>
    </source>
</evidence>
<keyword evidence="7 11" id="KW-0406">Ion transport</keyword>
<keyword evidence="12" id="KW-0812">Transmembrane</keyword>
<keyword evidence="4 11" id="KW-0138">CF(0)</keyword>
<proteinExistence type="inferred from homology"/>
<dbReference type="Pfam" id="PF05680">
    <property type="entry name" value="ATP-synt_E"/>
    <property type="match status" value="1"/>
</dbReference>
<comment type="subcellular location">
    <subcellularLocation>
        <location evidence="1 11">Mitochondrion inner membrane</location>
    </subcellularLocation>
</comment>
<evidence type="ECO:0000256" key="5">
    <source>
        <dbReference type="ARBA" id="ARBA00022781"/>
    </source>
</evidence>
<keyword evidence="6 11" id="KW-0999">Mitochondrion inner membrane</keyword>
<keyword evidence="3 11" id="KW-0813">Transport</keyword>
<dbReference type="GO" id="GO:0015986">
    <property type="term" value="P:proton motive force-driven ATP synthesis"/>
    <property type="evidence" value="ECO:0007669"/>
    <property type="project" value="InterPro"/>
</dbReference>
<dbReference type="GO" id="GO:0005743">
    <property type="term" value="C:mitochondrial inner membrane"/>
    <property type="evidence" value="ECO:0007669"/>
    <property type="project" value="UniProtKB-SubCell"/>
</dbReference>
<comment type="caution">
    <text evidence="13">The sequence shown here is derived from an EMBL/GenBank/DDBJ whole genome shotgun (WGS) entry which is preliminary data.</text>
</comment>
<dbReference type="GO" id="GO:0015078">
    <property type="term" value="F:proton transmembrane transporter activity"/>
    <property type="evidence" value="ECO:0007669"/>
    <property type="project" value="InterPro"/>
</dbReference>
<evidence type="ECO:0000256" key="11">
    <source>
        <dbReference type="RuleBase" id="RU367005"/>
    </source>
</evidence>
<keyword evidence="14" id="KW-1185">Reference proteome</keyword>
<evidence type="ECO:0000256" key="4">
    <source>
        <dbReference type="ARBA" id="ARBA00022547"/>
    </source>
</evidence>
<sequence>MSRHFSRPNSFPNPNLTFISQVARWFALGLGIAYGFVHRRSLEKTEEMQKAQAAYNHKEELIQKAKAAYAAKQTSSSPLGVISNPDDPNFDLDKYVAAYEARQGH</sequence>